<dbReference type="HOGENOM" id="CLU_2705065_0_0_1"/>
<keyword evidence="2" id="KW-1185">Reference proteome</keyword>
<dbReference type="Proteomes" id="UP000053424">
    <property type="component" value="Unassembled WGS sequence"/>
</dbReference>
<reference evidence="1 2" key="1">
    <citation type="submission" date="2014-04" db="EMBL/GenBank/DDBJ databases">
        <authorList>
            <consortium name="DOE Joint Genome Institute"/>
            <person name="Kuo A."/>
            <person name="Gay G."/>
            <person name="Dore J."/>
            <person name="Kohler A."/>
            <person name="Nagy L.G."/>
            <person name="Floudas D."/>
            <person name="Copeland A."/>
            <person name="Barry K.W."/>
            <person name="Cichocki N."/>
            <person name="Veneault-Fourrey C."/>
            <person name="LaButti K."/>
            <person name="Lindquist E.A."/>
            <person name="Lipzen A."/>
            <person name="Lundell T."/>
            <person name="Morin E."/>
            <person name="Murat C."/>
            <person name="Sun H."/>
            <person name="Tunlid A."/>
            <person name="Henrissat B."/>
            <person name="Grigoriev I.V."/>
            <person name="Hibbett D.S."/>
            <person name="Martin F."/>
            <person name="Nordberg H.P."/>
            <person name="Cantor M.N."/>
            <person name="Hua S.X."/>
        </authorList>
    </citation>
    <scope>NUCLEOTIDE SEQUENCE [LARGE SCALE GENOMIC DNA]</scope>
    <source>
        <strain evidence="2">h7</strain>
    </source>
</reference>
<reference evidence="2" key="2">
    <citation type="submission" date="2015-01" db="EMBL/GenBank/DDBJ databases">
        <title>Evolutionary Origins and Diversification of the Mycorrhizal Mutualists.</title>
        <authorList>
            <consortium name="DOE Joint Genome Institute"/>
            <consortium name="Mycorrhizal Genomics Consortium"/>
            <person name="Kohler A."/>
            <person name="Kuo A."/>
            <person name="Nagy L.G."/>
            <person name="Floudas D."/>
            <person name="Copeland A."/>
            <person name="Barry K.W."/>
            <person name="Cichocki N."/>
            <person name="Veneault-Fourrey C."/>
            <person name="LaButti K."/>
            <person name="Lindquist E.A."/>
            <person name="Lipzen A."/>
            <person name="Lundell T."/>
            <person name="Morin E."/>
            <person name="Murat C."/>
            <person name="Riley R."/>
            <person name="Ohm R."/>
            <person name="Sun H."/>
            <person name="Tunlid A."/>
            <person name="Henrissat B."/>
            <person name="Grigoriev I.V."/>
            <person name="Hibbett D.S."/>
            <person name="Martin F."/>
        </authorList>
    </citation>
    <scope>NUCLEOTIDE SEQUENCE [LARGE SCALE GENOMIC DNA]</scope>
    <source>
        <strain evidence="2">h7</strain>
    </source>
</reference>
<dbReference type="EMBL" id="KN831784">
    <property type="protein sequence ID" value="KIM39997.1"/>
    <property type="molecule type" value="Genomic_DNA"/>
</dbReference>
<accession>A0A0C2YFY2</accession>
<evidence type="ECO:0000313" key="2">
    <source>
        <dbReference type="Proteomes" id="UP000053424"/>
    </source>
</evidence>
<evidence type="ECO:0000313" key="1">
    <source>
        <dbReference type="EMBL" id="KIM39997.1"/>
    </source>
</evidence>
<proteinExistence type="predicted"/>
<protein>
    <submittedName>
        <fullName evidence="1">Uncharacterized protein</fullName>
    </submittedName>
</protein>
<sequence length="73" mass="8377">MFLQTEHSFLCSNRYIFDGQVVIKDVGFLFPCPGVFQSLSATSGPRYTYYELGHKIRQPIRSAKTPRCLQMLS</sequence>
<organism evidence="1 2">
    <name type="scientific">Hebeloma cylindrosporum</name>
    <dbReference type="NCBI Taxonomy" id="76867"/>
    <lineage>
        <taxon>Eukaryota</taxon>
        <taxon>Fungi</taxon>
        <taxon>Dikarya</taxon>
        <taxon>Basidiomycota</taxon>
        <taxon>Agaricomycotina</taxon>
        <taxon>Agaricomycetes</taxon>
        <taxon>Agaricomycetidae</taxon>
        <taxon>Agaricales</taxon>
        <taxon>Agaricineae</taxon>
        <taxon>Hymenogastraceae</taxon>
        <taxon>Hebeloma</taxon>
    </lineage>
</organism>
<gene>
    <name evidence="1" type="ORF">M413DRAFT_189765</name>
</gene>
<name>A0A0C2YFY2_HEBCY</name>
<dbReference type="AlphaFoldDB" id="A0A0C2YFY2"/>